<evidence type="ECO:0000259" key="3">
    <source>
        <dbReference type="Pfam" id="PF20616"/>
    </source>
</evidence>
<organism evidence="4 5">
    <name type="scientific">Paraglaciecola aquimarina</name>
    <dbReference type="NCBI Taxonomy" id="1235557"/>
    <lineage>
        <taxon>Bacteria</taxon>
        <taxon>Pseudomonadati</taxon>
        <taxon>Pseudomonadota</taxon>
        <taxon>Gammaproteobacteria</taxon>
        <taxon>Alteromonadales</taxon>
        <taxon>Alteromonadaceae</taxon>
        <taxon>Paraglaciecola</taxon>
    </lineage>
</organism>
<evidence type="ECO:0000313" key="4">
    <source>
        <dbReference type="EMBL" id="MDU0356101.1"/>
    </source>
</evidence>
<dbReference type="Pfam" id="PF06251">
    <property type="entry name" value="Caps_syn_GfcC_C"/>
    <property type="match status" value="1"/>
</dbReference>
<accession>A0ABU3T1F7</accession>
<sequence>MIKRTIFYITLLSAITLNTAMASVTVEINQQQYKFDHSPSVAEVLAPVAMQQNWYWPATALFEIGKSTQLEETRQLVVDTLTRLIKRHQKSQPETSSPLTNLRDSIANWRLASRLPTKIDYDLARLLPAQNPQMPAGNYLLTLAPRKNSVQLFGAVNRTSNVPHLAHTDVSEYVAKQVKSDLANNDYVVILQADGRIINAPVAYWNRNHQEVMPSSQLFVPFKETLFSPEFALLNQQITTLALHRVQS</sequence>
<gene>
    <name evidence="4" type="ORF">RS130_21380</name>
</gene>
<keyword evidence="5" id="KW-1185">Reference proteome</keyword>
<dbReference type="RefSeq" id="WP_316027608.1">
    <property type="nucleotide sequence ID" value="NZ_JAWDIO010000002.1"/>
</dbReference>
<dbReference type="InterPro" id="IPR010425">
    <property type="entry name" value="Caps_synth_GfcC-like_C"/>
</dbReference>
<dbReference type="Pfam" id="PF20616">
    <property type="entry name" value="Caps_syn_GfcC_N"/>
    <property type="match status" value="1"/>
</dbReference>
<evidence type="ECO:0000256" key="1">
    <source>
        <dbReference type="SAM" id="SignalP"/>
    </source>
</evidence>
<comment type="caution">
    <text evidence="4">The sequence shown here is derived from an EMBL/GenBank/DDBJ whole genome shotgun (WGS) entry which is preliminary data.</text>
</comment>
<feature type="domain" description="Capsule biosynthesis GfcC-like C-terminal" evidence="2">
    <location>
        <begin position="160"/>
        <end position="245"/>
    </location>
</feature>
<dbReference type="EMBL" id="JAWDIO010000002">
    <property type="protein sequence ID" value="MDU0356101.1"/>
    <property type="molecule type" value="Genomic_DNA"/>
</dbReference>
<proteinExistence type="predicted"/>
<feature type="chain" id="PRO_5046707811" evidence="1">
    <location>
        <begin position="23"/>
        <end position="248"/>
    </location>
</feature>
<feature type="domain" description="Capsule biosynthesis GfcC-like N-terminal" evidence="3">
    <location>
        <begin position="23"/>
        <end position="146"/>
    </location>
</feature>
<keyword evidence="1" id="KW-0732">Signal</keyword>
<protein>
    <submittedName>
        <fullName evidence="4">Capsule biosynthesis GfcC family protein</fullName>
    </submittedName>
</protein>
<feature type="signal peptide" evidence="1">
    <location>
        <begin position="1"/>
        <end position="22"/>
    </location>
</feature>
<dbReference type="Gene3D" id="3.10.560.10">
    <property type="entry name" value="Outer membrane lipoprotein wza domain like"/>
    <property type="match status" value="1"/>
</dbReference>
<dbReference type="InterPro" id="IPR046459">
    <property type="entry name" value="Caps_syn_GfcC_N"/>
</dbReference>
<name>A0ABU3T1F7_9ALTE</name>
<evidence type="ECO:0000259" key="2">
    <source>
        <dbReference type="Pfam" id="PF06251"/>
    </source>
</evidence>
<reference evidence="4 5" key="1">
    <citation type="submission" date="2023-10" db="EMBL/GenBank/DDBJ databases">
        <title>Glaciecola aquimarina strain GGW-M5 nov., isolated from a coastal seawater.</title>
        <authorList>
            <person name="Bayburt H."/>
            <person name="Kim J.M."/>
            <person name="Choi B.J."/>
            <person name="Jeon C.O."/>
        </authorList>
    </citation>
    <scope>NUCLEOTIDE SEQUENCE [LARGE SCALE GENOMIC DNA]</scope>
    <source>
        <strain evidence="4 5">KCTC 32108</strain>
    </source>
</reference>
<evidence type="ECO:0000313" key="5">
    <source>
        <dbReference type="Proteomes" id="UP001247805"/>
    </source>
</evidence>
<dbReference type="Proteomes" id="UP001247805">
    <property type="component" value="Unassembled WGS sequence"/>
</dbReference>